<proteinExistence type="predicted"/>
<reference evidence="1" key="1">
    <citation type="submission" date="2021-01" db="EMBL/GenBank/DDBJ databases">
        <authorList>
            <person name="Corre E."/>
            <person name="Pelletier E."/>
            <person name="Niang G."/>
            <person name="Scheremetjew M."/>
            <person name="Finn R."/>
            <person name="Kale V."/>
            <person name="Holt S."/>
            <person name="Cochrane G."/>
            <person name="Meng A."/>
            <person name="Brown T."/>
            <person name="Cohen L."/>
        </authorList>
    </citation>
    <scope>NUCLEOTIDE SEQUENCE</scope>
    <source>
        <strain evidence="1">SL-175</strain>
    </source>
</reference>
<organism evidence="1">
    <name type="scientific">Mantoniella antarctica</name>
    <dbReference type="NCBI Taxonomy" id="81844"/>
    <lineage>
        <taxon>Eukaryota</taxon>
        <taxon>Viridiplantae</taxon>
        <taxon>Chlorophyta</taxon>
        <taxon>Mamiellophyceae</taxon>
        <taxon>Mamiellales</taxon>
        <taxon>Mamiellaceae</taxon>
        <taxon>Mantoniella</taxon>
    </lineage>
</organism>
<dbReference type="AlphaFoldDB" id="A0A7S0X9Q8"/>
<protein>
    <submittedName>
        <fullName evidence="1">Uncharacterized protein</fullName>
    </submittedName>
</protein>
<name>A0A7S0X9Q8_9CHLO</name>
<gene>
    <name evidence="1" type="ORF">MANT1106_LOCUS12904</name>
</gene>
<sequence>MSTMLLLRFRTHTPLSQKRQPLRSLVTMFALAAQPFLRATTSATAPKVSSKEQKSAALSSKAAGAAAALFLFASPALACVQCDGLTLQNGSNSGAELASNKYTQPFFDPRPVVVVDMLSSAEIGTEASRVAPNKQVGGLNCKTITGRPCEAASQINMQ</sequence>
<evidence type="ECO:0000313" key="1">
    <source>
        <dbReference type="EMBL" id="CAD8710218.1"/>
    </source>
</evidence>
<dbReference type="EMBL" id="HBFC01021621">
    <property type="protein sequence ID" value="CAD8710218.1"/>
    <property type="molecule type" value="Transcribed_RNA"/>
</dbReference>
<accession>A0A7S0X9Q8</accession>